<reference evidence="3 4" key="1">
    <citation type="submission" date="2024-01" db="EMBL/GenBank/DDBJ databases">
        <title>The diversity of rhizobia nodulating Mimosa spp. in eleven states of Brazil covering several biomes is determined by host plant, location, and edaphic factors.</title>
        <authorList>
            <person name="Rouws L."/>
            <person name="Barauna A."/>
            <person name="Beukes C."/>
            <person name="De Faria S.M."/>
            <person name="Gross E."/>
            <person name="Dos Reis Junior F.B."/>
            <person name="Simon M."/>
            <person name="Maluk M."/>
            <person name="Odee D.W."/>
            <person name="Kenicer G."/>
            <person name="Young J.P.W."/>
            <person name="Reis V.M."/>
            <person name="Zilli J."/>
            <person name="James E.K."/>
        </authorList>
    </citation>
    <scope>NUCLEOTIDE SEQUENCE [LARGE SCALE GENOMIC DNA]</scope>
    <source>
        <strain evidence="3 4">JHI1651</strain>
    </source>
</reference>
<dbReference type="RefSeq" id="WP_146174489.1">
    <property type="nucleotide sequence ID" value="NZ_JAKUCO010000094.1"/>
</dbReference>
<feature type="region of interest" description="Disordered" evidence="1">
    <location>
        <begin position="33"/>
        <end position="57"/>
    </location>
</feature>
<evidence type="ECO:0008006" key="5">
    <source>
        <dbReference type="Google" id="ProtNLM"/>
    </source>
</evidence>
<feature type="signal peptide" evidence="2">
    <location>
        <begin position="1"/>
        <end position="25"/>
    </location>
</feature>
<evidence type="ECO:0000313" key="3">
    <source>
        <dbReference type="EMBL" id="MEO1759720.1"/>
    </source>
</evidence>
<feature type="compositionally biased region" description="Low complexity" evidence="1">
    <location>
        <begin position="33"/>
        <end position="45"/>
    </location>
</feature>
<protein>
    <recommendedName>
        <fullName evidence="5">Fis family transcriptional regulator</fullName>
    </recommendedName>
</protein>
<comment type="caution">
    <text evidence="3">The sequence shown here is derived from an EMBL/GenBank/DDBJ whole genome shotgun (WGS) entry which is preliminary data.</text>
</comment>
<dbReference type="EMBL" id="JAYLVJ010000087">
    <property type="protein sequence ID" value="MEO1759720.1"/>
    <property type="molecule type" value="Genomic_DNA"/>
</dbReference>
<name>A0ABV0E8J4_9BURK</name>
<feature type="chain" id="PRO_5046710225" description="Fis family transcriptional regulator" evidence="2">
    <location>
        <begin position="26"/>
        <end position="192"/>
    </location>
</feature>
<accession>A0ABV0E8J4</accession>
<evidence type="ECO:0000256" key="1">
    <source>
        <dbReference type="SAM" id="MobiDB-lite"/>
    </source>
</evidence>
<evidence type="ECO:0000256" key="2">
    <source>
        <dbReference type="SAM" id="SignalP"/>
    </source>
</evidence>
<organism evidence="3 4">
    <name type="scientific">Paraburkholderia caribensis</name>
    <dbReference type="NCBI Taxonomy" id="75105"/>
    <lineage>
        <taxon>Bacteria</taxon>
        <taxon>Pseudomonadati</taxon>
        <taxon>Pseudomonadota</taxon>
        <taxon>Betaproteobacteria</taxon>
        <taxon>Burkholderiales</taxon>
        <taxon>Burkholderiaceae</taxon>
        <taxon>Paraburkholderia</taxon>
    </lineage>
</organism>
<keyword evidence="4" id="KW-1185">Reference proteome</keyword>
<dbReference type="Proteomes" id="UP001462961">
    <property type="component" value="Unassembled WGS sequence"/>
</dbReference>
<keyword evidence="2" id="KW-0732">Signal</keyword>
<proteinExistence type="predicted"/>
<feature type="compositionally biased region" description="Basic residues" evidence="1">
    <location>
        <begin position="46"/>
        <end position="55"/>
    </location>
</feature>
<gene>
    <name evidence="3" type="ORF">VOI32_38375</name>
</gene>
<evidence type="ECO:0000313" key="4">
    <source>
        <dbReference type="Proteomes" id="UP001462961"/>
    </source>
</evidence>
<sequence>MSTTRLPLWPDVMVAACRASLPALSATIVPLSSPVSSMSRSSFRSASRRTSRKPRTREQLLPLPASKVRALSLEHHLALTALRGGHGSVEQMSVLLKVVYLVYFMAQAVHDPVDPGLLRTAEAALQCCGLRGHHQGCWTLSEADHDVLAQVLTLHDGQLGALPSFRYADGWARIHAFLASDAQSPLPDPADA</sequence>